<dbReference type="InterPro" id="IPR050109">
    <property type="entry name" value="HTH-type_TetR-like_transc_reg"/>
</dbReference>
<dbReference type="RefSeq" id="WP_132817923.1">
    <property type="nucleotide sequence ID" value="NZ_SMKI01000098.1"/>
</dbReference>
<accession>A0A4R4TNK2</accession>
<dbReference type="InterPro" id="IPR049445">
    <property type="entry name" value="TetR_SbtR-like_C"/>
</dbReference>
<keyword evidence="1" id="KW-0805">Transcription regulation</keyword>
<evidence type="ECO:0000256" key="1">
    <source>
        <dbReference type="ARBA" id="ARBA00023015"/>
    </source>
</evidence>
<dbReference type="PANTHER" id="PTHR30055">
    <property type="entry name" value="HTH-TYPE TRANSCRIPTIONAL REGULATOR RUTR"/>
    <property type="match status" value="1"/>
</dbReference>
<dbReference type="Pfam" id="PF21597">
    <property type="entry name" value="TetR_C_43"/>
    <property type="match status" value="1"/>
</dbReference>
<gene>
    <name evidence="6" type="ORF">E1283_11780</name>
</gene>
<evidence type="ECO:0000259" key="5">
    <source>
        <dbReference type="PROSITE" id="PS50977"/>
    </source>
</evidence>
<evidence type="ECO:0000256" key="2">
    <source>
        <dbReference type="ARBA" id="ARBA00023125"/>
    </source>
</evidence>
<keyword evidence="2 4" id="KW-0238">DNA-binding</keyword>
<dbReference type="AlphaFoldDB" id="A0A4R4TNK2"/>
<protein>
    <submittedName>
        <fullName evidence="6">TetR/AcrR family transcriptional regulator</fullName>
    </submittedName>
</protein>
<dbReference type="PROSITE" id="PS50977">
    <property type="entry name" value="HTH_TETR_2"/>
    <property type="match status" value="1"/>
</dbReference>
<dbReference type="InterPro" id="IPR001647">
    <property type="entry name" value="HTH_TetR"/>
</dbReference>
<dbReference type="GO" id="GO:0003700">
    <property type="term" value="F:DNA-binding transcription factor activity"/>
    <property type="evidence" value="ECO:0007669"/>
    <property type="project" value="TreeGrafter"/>
</dbReference>
<comment type="caution">
    <text evidence="6">The sequence shown here is derived from an EMBL/GenBank/DDBJ whole genome shotgun (WGS) entry which is preliminary data.</text>
</comment>
<evidence type="ECO:0000256" key="4">
    <source>
        <dbReference type="PROSITE-ProRule" id="PRU00335"/>
    </source>
</evidence>
<name>A0A4R4TNK2_9ACTN</name>
<dbReference type="InterPro" id="IPR036271">
    <property type="entry name" value="Tet_transcr_reg_TetR-rel_C_sf"/>
</dbReference>
<evidence type="ECO:0000313" key="7">
    <source>
        <dbReference type="Proteomes" id="UP000295345"/>
    </source>
</evidence>
<reference evidence="6 7" key="1">
    <citation type="submission" date="2019-03" db="EMBL/GenBank/DDBJ databases">
        <title>Draft genome sequences of novel Actinobacteria.</title>
        <authorList>
            <person name="Sahin N."/>
            <person name="Ay H."/>
            <person name="Saygin H."/>
        </authorList>
    </citation>
    <scope>NUCLEOTIDE SEQUENCE [LARGE SCALE GENOMIC DNA]</scope>
    <source>
        <strain evidence="6 7">DSM 41900</strain>
    </source>
</reference>
<feature type="domain" description="HTH tetR-type" evidence="5">
    <location>
        <begin position="13"/>
        <end position="72"/>
    </location>
</feature>
<dbReference type="SUPFAM" id="SSF46689">
    <property type="entry name" value="Homeodomain-like"/>
    <property type="match status" value="1"/>
</dbReference>
<dbReference type="EMBL" id="SMKI01000098">
    <property type="protein sequence ID" value="TDC75659.1"/>
    <property type="molecule type" value="Genomic_DNA"/>
</dbReference>
<dbReference type="OrthoDB" id="9795011at2"/>
<dbReference type="PANTHER" id="PTHR30055:SF234">
    <property type="entry name" value="HTH-TYPE TRANSCRIPTIONAL REGULATOR BETI"/>
    <property type="match status" value="1"/>
</dbReference>
<sequence>MPDPTRRRRADARRNHERLLAEAEAVFREQGTEASLERIARRAGVAIGTLYAHFPNRRALLGALLRDRHEALFALGDELRSAAGPPFAALVRWMRAAAEHGAVYDGLAQELLGSLDDQGSELHAACARLSAAGRALTERAVDAGAIRADATADDVFALVSAAAWLRARTPDEARAERLLGVVFDGLRP</sequence>
<feature type="DNA-binding region" description="H-T-H motif" evidence="4">
    <location>
        <begin position="35"/>
        <end position="54"/>
    </location>
</feature>
<dbReference type="Pfam" id="PF00440">
    <property type="entry name" value="TetR_N"/>
    <property type="match status" value="1"/>
</dbReference>
<dbReference type="PRINTS" id="PR00455">
    <property type="entry name" value="HTHTETR"/>
</dbReference>
<proteinExistence type="predicted"/>
<keyword evidence="3" id="KW-0804">Transcription</keyword>
<evidence type="ECO:0000313" key="6">
    <source>
        <dbReference type="EMBL" id="TDC75659.1"/>
    </source>
</evidence>
<evidence type="ECO:0000256" key="3">
    <source>
        <dbReference type="ARBA" id="ARBA00023163"/>
    </source>
</evidence>
<organism evidence="6 7">
    <name type="scientific">Streptomyces hainanensis</name>
    <dbReference type="NCBI Taxonomy" id="402648"/>
    <lineage>
        <taxon>Bacteria</taxon>
        <taxon>Bacillati</taxon>
        <taxon>Actinomycetota</taxon>
        <taxon>Actinomycetes</taxon>
        <taxon>Kitasatosporales</taxon>
        <taxon>Streptomycetaceae</taxon>
        <taxon>Streptomyces</taxon>
    </lineage>
</organism>
<dbReference type="Gene3D" id="1.10.357.10">
    <property type="entry name" value="Tetracycline Repressor, domain 2"/>
    <property type="match status" value="1"/>
</dbReference>
<dbReference type="SUPFAM" id="SSF48498">
    <property type="entry name" value="Tetracyclin repressor-like, C-terminal domain"/>
    <property type="match status" value="1"/>
</dbReference>
<keyword evidence="7" id="KW-1185">Reference proteome</keyword>
<dbReference type="GO" id="GO:0000976">
    <property type="term" value="F:transcription cis-regulatory region binding"/>
    <property type="evidence" value="ECO:0007669"/>
    <property type="project" value="TreeGrafter"/>
</dbReference>
<dbReference type="InterPro" id="IPR009057">
    <property type="entry name" value="Homeodomain-like_sf"/>
</dbReference>
<dbReference type="Proteomes" id="UP000295345">
    <property type="component" value="Unassembled WGS sequence"/>
</dbReference>